<proteinExistence type="predicted"/>
<keyword evidence="1" id="KW-0695">RNA-directed DNA polymerase</keyword>
<name>A0A699WPX2_TANCI</name>
<organism evidence="1">
    <name type="scientific">Tanacetum cinerariifolium</name>
    <name type="common">Dalmatian daisy</name>
    <name type="synonym">Chrysanthemum cinerariifolium</name>
    <dbReference type="NCBI Taxonomy" id="118510"/>
    <lineage>
        <taxon>Eukaryota</taxon>
        <taxon>Viridiplantae</taxon>
        <taxon>Streptophyta</taxon>
        <taxon>Embryophyta</taxon>
        <taxon>Tracheophyta</taxon>
        <taxon>Spermatophyta</taxon>
        <taxon>Magnoliopsida</taxon>
        <taxon>eudicotyledons</taxon>
        <taxon>Gunneridae</taxon>
        <taxon>Pentapetalae</taxon>
        <taxon>asterids</taxon>
        <taxon>campanulids</taxon>
        <taxon>Asterales</taxon>
        <taxon>Asteraceae</taxon>
        <taxon>Asteroideae</taxon>
        <taxon>Anthemideae</taxon>
        <taxon>Anthemidinae</taxon>
        <taxon>Tanacetum</taxon>
    </lineage>
</organism>
<gene>
    <name evidence="1" type="ORF">Tci_920249</name>
</gene>
<dbReference type="InterPro" id="IPR032567">
    <property type="entry name" value="RTL1-rel"/>
</dbReference>
<feature type="non-terminal residue" evidence="1">
    <location>
        <position position="1"/>
    </location>
</feature>
<keyword evidence="1" id="KW-0808">Transferase</keyword>
<evidence type="ECO:0000313" key="1">
    <source>
        <dbReference type="EMBL" id="GFD48280.1"/>
    </source>
</evidence>
<dbReference type="GO" id="GO:0003964">
    <property type="term" value="F:RNA-directed DNA polymerase activity"/>
    <property type="evidence" value="ECO:0007669"/>
    <property type="project" value="UniProtKB-KW"/>
</dbReference>
<accession>A0A699WPX2</accession>
<keyword evidence="1" id="KW-0548">Nucleotidyltransferase</keyword>
<dbReference type="PANTHER" id="PTHR15503">
    <property type="entry name" value="LDOC1 RELATED"/>
    <property type="match status" value="1"/>
</dbReference>
<dbReference type="AlphaFoldDB" id="A0A699WPX2"/>
<dbReference type="EMBL" id="BKCJ011718899">
    <property type="protein sequence ID" value="GFD48280.1"/>
    <property type="molecule type" value="Genomic_DNA"/>
</dbReference>
<dbReference type="PANTHER" id="PTHR15503:SF45">
    <property type="entry name" value="RNA-DIRECTED DNA POLYMERASE HOMOLOG"/>
    <property type="match status" value="1"/>
</dbReference>
<sequence length="97" mass="10878">QISATKEDDKPEGKQVKDVPIVQDFPKVFSENLPGQPPARPVEFLIDLTPGVTPVARAPYRLAPSEMKELSGKNARVFRQRFYKTQFLTLGNPGLIR</sequence>
<reference evidence="1" key="1">
    <citation type="journal article" date="2019" name="Sci. Rep.">
        <title>Draft genome of Tanacetum cinerariifolium, the natural source of mosquito coil.</title>
        <authorList>
            <person name="Yamashiro T."/>
            <person name="Shiraishi A."/>
            <person name="Satake H."/>
            <person name="Nakayama K."/>
        </authorList>
    </citation>
    <scope>NUCLEOTIDE SEQUENCE</scope>
</reference>
<comment type="caution">
    <text evidence="1">The sequence shown here is derived from an EMBL/GenBank/DDBJ whole genome shotgun (WGS) entry which is preliminary data.</text>
</comment>
<protein>
    <submittedName>
        <fullName evidence="1">Putative reverse transcriptase domain, ribonuclease H-like domain, aspartic peptidase domain protein</fullName>
    </submittedName>
</protein>
<dbReference type="InterPro" id="IPR043502">
    <property type="entry name" value="DNA/RNA_pol_sf"/>
</dbReference>
<dbReference type="SUPFAM" id="SSF56672">
    <property type="entry name" value="DNA/RNA polymerases"/>
    <property type="match status" value="1"/>
</dbReference>